<dbReference type="STRING" id="1642818.AWE51_00270"/>
<dbReference type="AlphaFoldDB" id="A0A163BZC0"/>
<keyword evidence="2" id="KW-1185">Reference proteome</keyword>
<evidence type="ECO:0000313" key="1">
    <source>
        <dbReference type="EMBL" id="KZS41916.1"/>
    </source>
</evidence>
<proteinExistence type="predicted"/>
<dbReference type="RefSeq" id="WP_066308727.1">
    <property type="nucleotide sequence ID" value="NZ_LQRT01000002.1"/>
</dbReference>
<organism evidence="1 2">
    <name type="scientific">Aquimarina aggregata</name>
    <dbReference type="NCBI Taxonomy" id="1642818"/>
    <lineage>
        <taxon>Bacteria</taxon>
        <taxon>Pseudomonadati</taxon>
        <taxon>Bacteroidota</taxon>
        <taxon>Flavobacteriia</taxon>
        <taxon>Flavobacteriales</taxon>
        <taxon>Flavobacteriaceae</taxon>
        <taxon>Aquimarina</taxon>
    </lineage>
</organism>
<dbReference type="Proteomes" id="UP000076715">
    <property type="component" value="Unassembled WGS sequence"/>
</dbReference>
<comment type="caution">
    <text evidence="1">The sequence shown here is derived from an EMBL/GenBank/DDBJ whole genome shotgun (WGS) entry which is preliminary data.</text>
</comment>
<sequence length="245" mass="28687">MNYTIATNWNGLNDWQLAKVASLLFGGYSDKRIKHGLVYILFTGKKSLWKYFKIRYLIARVPFNELYRYTEFLNTSIGRTDFPKYLKLGFIKLYGPSSRMSNLTIDQFSIADVFYYRWCRTRDSKELNRLVSILYSPKGQEFSREDLGHSIYVKLMPKDKKLAVVLAYMGSRKLLTDSFTYVFKNSKESGGSSYNSFDKIVFNMARSDNQPFGHLYTTKEANVYDFMNILNDELADQQEFKRNNG</sequence>
<dbReference type="OrthoDB" id="1188846at2"/>
<gene>
    <name evidence="1" type="ORF">AWE51_00270</name>
</gene>
<accession>A0A163BZC0</accession>
<name>A0A163BZC0_9FLAO</name>
<evidence type="ECO:0000313" key="2">
    <source>
        <dbReference type="Proteomes" id="UP000076715"/>
    </source>
</evidence>
<reference evidence="1 2" key="1">
    <citation type="submission" date="2016-01" db="EMBL/GenBank/DDBJ databases">
        <title>The draft genome sequence of Aquimarina sp. RZW4-3-2.</title>
        <authorList>
            <person name="Wang Y."/>
        </authorList>
    </citation>
    <scope>NUCLEOTIDE SEQUENCE [LARGE SCALE GENOMIC DNA]</scope>
    <source>
        <strain evidence="1 2">RZW4-3-2</strain>
    </source>
</reference>
<dbReference type="EMBL" id="LQRT01000002">
    <property type="protein sequence ID" value="KZS41916.1"/>
    <property type="molecule type" value="Genomic_DNA"/>
</dbReference>
<protein>
    <submittedName>
        <fullName evidence="1">Uncharacterized protein</fullName>
    </submittedName>
</protein>